<gene>
    <name evidence="1" type="ORF">JD78_00682</name>
</gene>
<dbReference type="EMBL" id="VLKF01000001">
    <property type="protein sequence ID" value="TWH72175.1"/>
    <property type="molecule type" value="Genomic_DNA"/>
</dbReference>
<name>A0A562IN71_9ACTN</name>
<proteinExistence type="predicted"/>
<dbReference type="RefSeq" id="WP_153361489.1">
    <property type="nucleotide sequence ID" value="NZ_ML762508.1"/>
</dbReference>
<keyword evidence="2" id="KW-1185">Reference proteome</keyword>
<dbReference type="OrthoDB" id="5187577at2"/>
<dbReference type="AlphaFoldDB" id="A0A562IN71"/>
<reference evidence="1 2" key="1">
    <citation type="submission" date="2019-07" db="EMBL/GenBank/DDBJ databases">
        <title>R&amp;d 2014.</title>
        <authorList>
            <person name="Klenk H.-P."/>
        </authorList>
    </citation>
    <scope>NUCLEOTIDE SEQUENCE [LARGE SCALE GENOMIC DNA]</scope>
    <source>
        <strain evidence="1 2">DSM 45764</strain>
    </source>
</reference>
<evidence type="ECO:0000313" key="2">
    <source>
        <dbReference type="Proteomes" id="UP000321490"/>
    </source>
</evidence>
<comment type="caution">
    <text evidence="1">The sequence shown here is derived from an EMBL/GenBank/DDBJ whole genome shotgun (WGS) entry which is preliminary data.</text>
</comment>
<protein>
    <submittedName>
        <fullName evidence="1">Uncharacterized protein</fullName>
    </submittedName>
</protein>
<accession>A0A562IN71</accession>
<sequence length="159" mass="17641">MLELGKKGAHGVPKGVVPVLSDGAVVATLHAAHWREAATAEVGDRRWEFQRQGSRELVGRWAQEPAGSVRLRAHAVSFWKNRWAVELDGVPVDVETGSWWKGTRRYRRGDRLLAESGRTGGWGWRHTLTTDAGLPLDHAVFLLWFESVLTRRQAAAAAA</sequence>
<dbReference type="Proteomes" id="UP000321490">
    <property type="component" value="Unassembled WGS sequence"/>
</dbReference>
<organism evidence="1 2">
    <name type="scientific">Modestobacter roseus</name>
    <dbReference type="NCBI Taxonomy" id="1181884"/>
    <lineage>
        <taxon>Bacteria</taxon>
        <taxon>Bacillati</taxon>
        <taxon>Actinomycetota</taxon>
        <taxon>Actinomycetes</taxon>
        <taxon>Geodermatophilales</taxon>
        <taxon>Geodermatophilaceae</taxon>
        <taxon>Modestobacter</taxon>
    </lineage>
</organism>
<evidence type="ECO:0000313" key="1">
    <source>
        <dbReference type="EMBL" id="TWH72175.1"/>
    </source>
</evidence>